<feature type="region of interest" description="Disordered" evidence="1">
    <location>
        <begin position="594"/>
        <end position="822"/>
    </location>
</feature>
<evidence type="ECO:0000313" key="4">
    <source>
        <dbReference type="EMBL" id="QKX56799.1"/>
    </source>
</evidence>
<feature type="compositionally biased region" description="Low complexity" evidence="1">
    <location>
        <begin position="227"/>
        <end position="239"/>
    </location>
</feature>
<gene>
    <name evidence="4" type="ORF">TRUGW13939_03906</name>
</gene>
<dbReference type="KEGG" id="trg:TRUGW13939_03906"/>
<evidence type="ECO:0000313" key="5">
    <source>
        <dbReference type="Proteomes" id="UP000509510"/>
    </source>
</evidence>
<feature type="compositionally biased region" description="Polar residues" evidence="1">
    <location>
        <begin position="672"/>
        <end position="684"/>
    </location>
</feature>
<dbReference type="RefSeq" id="XP_035342977.1">
    <property type="nucleotide sequence ID" value="XM_035487084.1"/>
</dbReference>
<organism evidence="4 5">
    <name type="scientific">Talaromyces rugulosus</name>
    <name type="common">Penicillium rugulosum</name>
    <dbReference type="NCBI Taxonomy" id="121627"/>
    <lineage>
        <taxon>Eukaryota</taxon>
        <taxon>Fungi</taxon>
        <taxon>Dikarya</taxon>
        <taxon>Ascomycota</taxon>
        <taxon>Pezizomycotina</taxon>
        <taxon>Eurotiomycetes</taxon>
        <taxon>Eurotiomycetidae</taxon>
        <taxon>Eurotiales</taxon>
        <taxon>Trichocomaceae</taxon>
        <taxon>Talaromyces</taxon>
        <taxon>Talaromyces sect. Islandici</taxon>
    </lineage>
</organism>
<dbReference type="Pfam" id="PF25289">
    <property type="entry name" value="DUF7877"/>
    <property type="match status" value="1"/>
</dbReference>
<feature type="region of interest" description="Disordered" evidence="1">
    <location>
        <begin position="220"/>
        <end position="245"/>
    </location>
</feature>
<feature type="region of interest" description="Disordered" evidence="1">
    <location>
        <begin position="1"/>
        <end position="57"/>
    </location>
</feature>
<proteinExistence type="predicted"/>
<accession>A0A7H8QSC3</accession>
<feature type="compositionally biased region" description="Pro residues" evidence="1">
    <location>
        <begin position="649"/>
        <end position="660"/>
    </location>
</feature>
<feature type="region of interest" description="Disordered" evidence="1">
    <location>
        <begin position="168"/>
        <end position="192"/>
    </location>
</feature>
<dbReference type="EMBL" id="CP055899">
    <property type="protein sequence ID" value="QKX56799.1"/>
    <property type="molecule type" value="Genomic_DNA"/>
</dbReference>
<evidence type="ECO:0000259" key="3">
    <source>
        <dbReference type="Pfam" id="PF25289"/>
    </source>
</evidence>
<feature type="domain" description="DUF7785" evidence="2">
    <location>
        <begin position="463"/>
        <end position="547"/>
    </location>
</feature>
<name>A0A7H8QSC3_TALRU</name>
<dbReference type="OrthoDB" id="5354458at2759"/>
<dbReference type="InterPro" id="IPR057199">
    <property type="entry name" value="DUF7877"/>
</dbReference>
<keyword evidence="5" id="KW-1185">Reference proteome</keyword>
<feature type="compositionally biased region" description="Low complexity" evidence="1">
    <location>
        <begin position="719"/>
        <end position="770"/>
    </location>
</feature>
<evidence type="ECO:0000259" key="2">
    <source>
        <dbReference type="Pfam" id="PF25009"/>
    </source>
</evidence>
<dbReference type="InterPro" id="IPR056687">
    <property type="entry name" value="DUF7785"/>
</dbReference>
<dbReference type="GeneID" id="55991408"/>
<protein>
    <submittedName>
        <fullName evidence="4">Uncharacterized protein</fullName>
    </submittedName>
</protein>
<feature type="region of interest" description="Disordered" evidence="1">
    <location>
        <begin position="82"/>
        <end position="106"/>
    </location>
</feature>
<dbReference type="Pfam" id="PF25009">
    <property type="entry name" value="DUF7785"/>
    <property type="match status" value="1"/>
</dbReference>
<feature type="compositionally biased region" description="Acidic residues" evidence="1">
    <location>
        <begin position="447"/>
        <end position="465"/>
    </location>
</feature>
<feature type="compositionally biased region" description="Basic and acidic residues" evidence="1">
    <location>
        <begin position="178"/>
        <end position="189"/>
    </location>
</feature>
<feature type="region of interest" description="Disordered" evidence="1">
    <location>
        <begin position="443"/>
        <end position="467"/>
    </location>
</feature>
<feature type="compositionally biased region" description="Low complexity" evidence="1">
    <location>
        <begin position="615"/>
        <end position="626"/>
    </location>
</feature>
<feature type="compositionally biased region" description="Polar residues" evidence="1">
    <location>
        <begin position="701"/>
        <end position="718"/>
    </location>
</feature>
<feature type="domain" description="DUF7877" evidence="3">
    <location>
        <begin position="59"/>
        <end position="166"/>
    </location>
</feature>
<dbReference type="AlphaFoldDB" id="A0A7H8QSC3"/>
<feature type="compositionally biased region" description="Low complexity" evidence="1">
    <location>
        <begin position="634"/>
        <end position="645"/>
    </location>
</feature>
<dbReference type="Proteomes" id="UP000509510">
    <property type="component" value="Chromosome II"/>
</dbReference>
<reference evidence="5" key="1">
    <citation type="submission" date="2020-06" db="EMBL/GenBank/DDBJ databases">
        <title>A chromosome-scale genome assembly of Talaromyces rugulosus W13939.</title>
        <authorList>
            <person name="Wang B."/>
            <person name="Guo L."/>
            <person name="Ye K."/>
            <person name="Wang L."/>
        </authorList>
    </citation>
    <scope>NUCLEOTIDE SEQUENCE [LARGE SCALE GENOMIC DNA]</scope>
    <source>
        <strain evidence="5">W13939</strain>
    </source>
</reference>
<evidence type="ECO:0000256" key="1">
    <source>
        <dbReference type="SAM" id="MobiDB-lite"/>
    </source>
</evidence>
<feature type="compositionally biased region" description="Polar residues" evidence="1">
    <location>
        <begin position="785"/>
        <end position="797"/>
    </location>
</feature>
<sequence length="822" mass="89262">MASEREGEAATMAVTNGELHPPTDESQVLLTPGKRKRASTPDRSENLTPNTAEEDKTELDQTLRYLFQILEKDDEHIELFKYPLTPSSPSKPRSKRAKLSDEGSEFPSIETRVAAGRYASLQEFVDDVDKASTAVIDSQPSTAGETEEDSSLQTQILAFKSHLHSLLSQAPPRHSSKIKTETTGEKEGLTDVAPQHTGRQDKAVLTLYGGNPPNAKQLFSSLPKTNDTSATTASDDPTPLLEDRLPNGITTTQVIPFNTSMDEKPTKTFGEVFAPRSTLPQLEPPRPGRSWGRDPSKTWIDSFDAVTNFDAVLGQRHHYSFAKLPSTHWLQYGGGRFSSPSFWNRRQKQEKGDDGAGSNSYSNSIDDDTILFQGAYSSFAPSFDSSHAVTPLDTKNAVWWAQRGARRFNTVLSLHDAPASQEEQPILAELDESTLDEDVKSFQPAETQEDGAEIDMPAPEEESDSDSILRDITELLETLDSFRRNRNLESPPRADSKDVILSEAERATYDTLKASLVAIIANLPPYVVSKLNGDQLADLNISRKILVDGPSYSGTMEEDEYSILQKRISASASAATPSRSGSYQSTPAFNQRLYSTNTRPQPSGPGGQQYYAGRPSTSTPYTPGTPHQSYAAGPRPQASPSQRPSNVPGYPPGQYPPRPPTQNGYGGYTGQPGASPNPGYQQSPAYGAGRSASPQKPPMYSTPQSHTRTAYLNPASGNPQRYYPQQQPQQQQQGSQSPAMYGNYPSTQTPPQYSSSAATANWARNAAEQAIRMAQTKAQMEAQARQASGTPNPSQTAGQGGMNEGSASPAIKKSATPTSAAT</sequence>